<name>A0A7Y7QHR0_LACRH</name>
<proteinExistence type="predicted"/>
<dbReference type="RefSeq" id="WP_176818390.1">
    <property type="nucleotide sequence ID" value="NZ_JABXWP010000016.1"/>
</dbReference>
<dbReference type="InterPro" id="IPR008524">
    <property type="entry name" value="DUF806"/>
</dbReference>
<dbReference type="Pfam" id="PF05657">
    <property type="entry name" value="DUF806"/>
    <property type="match status" value="1"/>
</dbReference>
<dbReference type="AlphaFoldDB" id="A0A7Y7QHR0"/>
<evidence type="ECO:0000313" key="2">
    <source>
        <dbReference type="Proteomes" id="UP000542889"/>
    </source>
</evidence>
<organism evidence="1 2">
    <name type="scientific">Lacticaseibacillus rhamnosus</name>
    <name type="common">Lactobacillus rhamnosus</name>
    <dbReference type="NCBI Taxonomy" id="47715"/>
    <lineage>
        <taxon>Bacteria</taxon>
        <taxon>Bacillati</taxon>
        <taxon>Bacillota</taxon>
        <taxon>Bacilli</taxon>
        <taxon>Lactobacillales</taxon>
        <taxon>Lactobacillaceae</taxon>
        <taxon>Lacticaseibacillus</taxon>
    </lineage>
</organism>
<sequence length="123" mass="13710">MTATQDFTSLLQSANIDGVDGIYPTKIPDSIQESVTTTDILVTEVSDDYTSYGSNQSTERQQTIAVNIFYGNKSNANADTIENSMVSFCESRNWVVVYSPGHTIDPDTKQLSKVFQFRHMKGR</sequence>
<comment type="caution">
    <text evidence="1">The sequence shown here is derived from an EMBL/GenBank/DDBJ whole genome shotgun (WGS) entry which is preliminary data.</text>
</comment>
<protein>
    <submittedName>
        <fullName evidence="1">DUF806 family protein</fullName>
    </submittedName>
</protein>
<gene>
    <name evidence="1" type="ORF">HWN39_10715</name>
</gene>
<accession>A0A7Y7QHR0</accession>
<dbReference type="EMBL" id="JABXWP010000016">
    <property type="protein sequence ID" value="NVO88950.1"/>
    <property type="molecule type" value="Genomic_DNA"/>
</dbReference>
<reference evidence="1 2" key="1">
    <citation type="submission" date="2020-06" db="EMBL/GenBank/DDBJ databases">
        <title>Lactobacillus rhamnosus QC,genome.</title>
        <authorList>
            <person name="Yi H."/>
            <person name="Jin M."/>
        </authorList>
    </citation>
    <scope>NUCLEOTIDE SEQUENCE [LARGE SCALE GENOMIC DNA]</scope>
    <source>
        <strain evidence="1 2">QC</strain>
    </source>
</reference>
<evidence type="ECO:0000313" key="1">
    <source>
        <dbReference type="EMBL" id="NVO88950.1"/>
    </source>
</evidence>
<dbReference type="Proteomes" id="UP000542889">
    <property type="component" value="Unassembled WGS sequence"/>
</dbReference>